<name>A0ABS2QUI0_9BACI</name>
<dbReference type="CDD" id="cd05829">
    <property type="entry name" value="Sortase_F"/>
    <property type="match status" value="1"/>
</dbReference>
<protein>
    <submittedName>
        <fullName evidence="3">LPXTG-site transpeptidase (Sortase) family protein</fullName>
    </submittedName>
</protein>
<dbReference type="EMBL" id="JAFBFC010000003">
    <property type="protein sequence ID" value="MBM7703140.1"/>
    <property type="molecule type" value="Genomic_DNA"/>
</dbReference>
<dbReference type="InterPro" id="IPR023365">
    <property type="entry name" value="Sortase_dom-sf"/>
</dbReference>
<keyword evidence="4" id="KW-1185">Reference proteome</keyword>
<dbReference type="Proteomes" id="UP000809829">
    <property type="component" value="Unassembled WGS sequence"/>
</dbReference>
<gene>
    <name evidence="3" type="ORF">JOC83_001987</name>
</gene>
<evidence type="ECO:0000313" key="3">
    <source>
        <dbReference type="EMBL" id="MBM7703140.1"/>
    </source>
</evidence>
<dbReference type="Gene3D" id="2.40.260.10">
    <property type="entry name" value="Sortase"/>
    <property type="match status" value="1"/>
</dbReference>
<dbReference type="InterPro" id="IPR005754">
    <property type="entry name" value="Sortase"/>
</dbReference>
<dbReference type="InterPro" id="IPR042001">
    <property type="entry name" value="Sortase_F"/>
</dbReference>
<keyword evidence="1" id="KW-0378">Hydrolase</keyword>
<comment type="caution">
    <text evidence="3">The sequence shown here is derived from an EMBL/GenBank/DDBJ whole genome shotgun (WGS) entry which is preliminary data.</text>
</comment>
<feature type="region of interest" description="Disordered" evidence="2">
    <location>
        <begin position="41"/>
        <end position="63"/>
    </location>
</feature>
<evidence type="ECO:0000313" key="4">
    <source>
        <dbReference type="Proteomes" id="UP000809829"/>
    </source>
</evidence>
<accession>A0ABS2QUI0</accession>
<dbReference type="PROSITE" id="PS51257">
    <property type="entry name" value="PROKAR_LIPOPROTEIN"/>
    <property type="match status" value="1"/>
</dbReference>
<dbReference type="RefSeq" id="WP_239583446.1">
    <property type="nucleotide sequence ID" value="NZ_JAFBFC010000003.1"/>
</dbReference>
<dbReference type="SUPFAM" id="SSF63817">
    <property type="entry name" value="Sortase"/>
    <property type="match status" value="1"/>
</dbReference>
<evidence type="ECO:0000256" key="2">
    <source>
        <dbReference type="SAM" id="MobiDB-lite"/>
    </source>
</evidence>
<reference evidence="3 4" key="1">
    <citation type="submission" date="2021-01" db="EMBL/GenBank/DDBJ databases">
        <title>Genomic Encyclopedia of Type Strains, Phase IV (KMG-IV): sequencing the most valuable type-strain genomes for metagenomic binning, comparative biology and taxonomic classification.</title>
        <authorList>
            <person name="Goeker M."/>
        </authorList>
    </citation>
    <scope>NUCLEOTIDE SEQUENCE [LARGE SCALE GENOMIC DNA]</scope>
    <source>
        <strain evidence="3 4">DSM 104297</strain>
    </source>
</reference>
<proteinExistence type="predicted"/>
<sequence>MTKTRWIATFSTFAIIGLVGCTHQATSTVQSEPTIQQANMVETQPTSKSNSSSAAESIDVSTPSQLSIPKLNIQAPIEETGLTKDGQMGVPDDGETVAWFEPGTIPGREGNAVLAGHVDDKKGPAIFYHLGKLETGDELFVSDENGNVLTFVVKTKQAYPRDKAPIRDIFGPTYNRQLNLITCTGLFDRKKGTHEERLVVYTELKETRATASN</sequence>
<feature type="compositionally biased region" description="Low complexity" evidence="2">
    <location>
        <begin position="47"/>
        <end position="61"/>
    </location>
</feature>
<evidence type="ECO:0000256" key="1">
    <source>
        <dbReference type="ARBA" id="ARBA00022801"/>
    </source>
</evidence>
<dbReference type="Pfam" id="PF04203">
    <property type="entry name" value="Sortase"/>
    <property type="match status" value="1"/>
</dbReference>
<organism evidence="3 4">
    <name type="scientific">Priestia iocasae</name>
    <dbReference type="NCBI Taxonomy" id="2291674"/>
    <lineage>
        <taxon>Bacteria</taxon>
        <taxon>Bacillati</taxon>
        <taxon>Bacillota</taxon>
        <taxon>Bacilli</taxon>
        <taxon>Bacillales</taxon>
        <taxon>Bacillaceae</taxon>
        <taxon>Priestia</taxon>
    </lineage>
</organism>